<dbReference type="Gene3D" id="3.30.70.340">
    <property type="entry name" value="Metallocarboxypeptidase-like"/>
    <property type="match status" value="1"/>
</dbReference>
<dbReference type="InterPro" id="IPR003146">
    <property type="entry name" value="M14A_act_pep"/>
</dbReference>
<keyword evidence="3" id="KW-0121">Carboxypeptidase</keyword>
<dbReference type="CDD" id="cd03860">
    <property type="entry name" value="M14_CP_A-B_like"/>
    <property type="match status" value="1"/>
</dbReference>
<dbReference type="EMBL" id="CAKKLH010000257">
    <property type="protein sequence ID" value="CAH0107223.1"/>
    <property type="molecule type" value="Genomic_DNA"/>
</dbReference>
<evidence type="ECO:0000256" key="1">
    <source>
        <dbReference type="ARBA" id="ARBA00001947"/>
    </source>
</evidence>
<evidence type="ECO:0000256" key="5">
    <source>
        <dbReference type="ARBA" id="ARBA00022723"/>
    </source>
</evidence>
<evidence type="ECO:0000313" key="15">
    <source>
        <dbReference type="Proteomes" id="UP000789390"/>
    </source>
</evidence>
<sequence length="437" mass="49895">MSLFFVLFTMNWIFYACHAAPTGQCKATRNTAISYSGFQIWTITPHSKSEQMTLFEIIKNYKLEIWKKSKDIDEPVDIMVPPRHQKEIKQKLKEAKIPYEIEILDLQKAINNENPIVNVSSASNRNAAYDLSWTHYHRLNEIYDYLSYLADTYPCLVQLINIGTSYEGRPLYVVHISNSTSAHTPAIWIDGTFHAREWISPAVVTYIIHQLVEEPANLKLLQNVDWYIMPVVNPDGYEYSHVRNRLWRKTRSPTGLDSPKCQGVDANRNFEFKIIDCVNVLKWGASGSSSNPCSQVYKGPKAFSEPETLAYANFISSISYKLKLYLTLHSSGQKILLPWGYDRVLPHNFDDMLDLAQKAACKFKTFNYKVGNKVDILYRASGNSADWAKSIGIEYVYSVELPIRGFVLPASNILPVSQDFFRAIDVFAAKVSNLTVL</sequence>
<keyword evidence="15" id="KW-1185">Reference proteome</keyword>
<dbReference type="PROSITE" id="PS00132">
    <property type="entry name" value="CARBOXYPEPT_ZN_1"/>
    <property type="match status" value="1"/>
</dbReference>
<dbReference type="GO" id="GO:0004181">
    <property type="term" value="F:metallocarboxypeptidase activity"/>
    <property type="evidence" value="ECO:0007669"/>
    <property type="project" value="InterPro"/>
</dbReference>
<dbReference type="Pfam" id="PF00246">
    <property type="entry name" value="Peptidase_M14"/>
    <property type="match status" value="1"/>
</dbReference>
<dbReference type="InterPro" id="IPR000834">
    <property type="entry name" value="Peptidase_M14"/>
</dbReference>
<name>A0A8J2WJU4_9CRUS</name>
<evidence type="ECO:0000259" key="13">
    <source>
        <dbReference type="PROSITE" id="PS52035"/>
    </source>
</evidence>
<evidence type="ECO:0000256" key="9">
    <source>
        <dbReference type="ARBA" id="ARBA00023049"/>
    </source>
</evidence>
<organism evidence="14 15">
    <name type="scientific">Daphnia galeata</name>
    <dbReference type="NCBI Taxonomy" id="27404"/>
    <lineage>
        <taxon>Eukaryota</taxon>
        <taxon>Metazoa</taxon>
        <taxon>Ecdysozoa</taxon>
        <taxon>Arthropoda</taxon>
        <taxon>Crustacea</taxon>
        <taxon>Branchiopoda</taxon>
        <taxon>Diplostraca</taxon>
        <taxon>Cladocera</taxon>
        <taxon>Anomopoda</taxon>
        <taxon>Daphniidae</taxon>
        <taxon>Daphnia</taxon>
    </lineage>
</organism>
<dbReference type="InterPro" id="IPR036990">
    <property type="entry name" value="M14A-like_propep"/>
</dbReference>
<dbReference type="GO" id="GO:0008270">
    <property type="term" value="F:zinc ion binding"/>
    <property type="evidence" value="ECO:0007669"/>
    <property type="project" value="InterPro"/>
</dbReference>
<dbReference type="SUPFAM" id="SSF54897">
    <property type="entry name" value="Protease propeptides/inhibitors"/>
    <property type="match status" value="1"/>
</dbReference>
<evidence type="ECO:0000256" key="8">
    <source>
        <dbReference type="ARBA" id="ARBA00022833"/>
    </source>
</evidence>
<evidence type="ECO:0000313" key="14">
    <source>
        <dbReference type="EMBL" id="CAH0107223.1"/>
    </source>
</evidence>
<keyword evidence="7" id="KW-0378">Hydrolase</keyword>
<dbReference type="AlphaFoldDB" id="A0A8J2WJU4"/>
<evidence type="ECO:0000256" key="11">
    <source>
        <dbReference type="PROSITE-ProRule" id="PRU01379"/>
    </source>
</evidence>
<dbReference type="SUPFAM" id="SSF53187">
    <property type="entry name" value="Zn-dependent exopeptidases"/>
    <property type="match status" value="1"/>
</dbReference>
<dbReference type="PANTHER" id="PTHR11705">
    <property type="entry name" value="PROTEASE FAMILY M14 CARBOXYPEPTIDASE A,B"/>
    <property type="match status" value="1"/>
</dbReference>
<reference evidence="14" key="1">
    <citation type="submission" date="2021-11" db="EMBL/GenBank/DDBJ databases">
        <authorList>
            <person name="Schell T."/>
        </authorList>
    </citation>
    <scope>NUCLEOTIDE SEQUENCE</scope>
    <source>
        <strain evidence="14">M5</strain>
    </source>
</reference>
<proteinExistence type="inferred from homology"/>
<evidence type="ECO:0000256" key="2">
    <source>
        <dbReference type="ARBA" id="ARBA00005988"/>
    </source>
</evidence>
<dbReference type="InterPro" id="IPR057246">
    <property type="entry name" value="CARBOXYPEPT_ZN_1"/>
</dbReference>
<keyword evidence="5" id="KW-0479">Metal-binding</keyword>
<dbReference type="SMART" id="SM00631">
    <property type="entry name" value="Zn_pept"/>
    <property type="match status" value="1"/>
</dbReference>
<dbReference type="OrthoDB" id="3626597at2759"/>
<protein>
    <recommendedName>
        <fullName evidence="13">Peptidase M14 domain-containing protein</fullName>
    </recommendedName>
</protein>
<comment type="caution">
    <text evidence="14">The sequence shown here is derived from an EMBL/GenBank/DDBJ whole genome shotgun (WGS) entry which is preliminary data.</text>
</comment>
<evidence type="ECO:0000256" key="4">
    <source>
        <dbReference type="ARBA" id="ARBA00022670"/>
    </source>
</evidence>
<evidence type="ECO:0000256" key="12">
    <source>
        <dbReference type="SAM" id="SignalP"/>
    </source>
</evidence>
<dbReference type="Pfam" id="PF02244">
    <property type="entry name" value="Propep_M14"/>
    <property type="match status" value="1"/>
</dbReference>
<dbReference type="FunFam" id="3.40.630.10:FF:000197">
    <property type="entry name" value="Uncharacterized protein"/>
    <property type="match status" value="1"/>
</dbReference>
<comment type="similarity">
    <text evidence="2 11">Belongs to the peptidase M14 family.</text>
</comment>
<keyword evidence="4" id="KW-0645">Protease</keyword>
<dbReference type="PROSITE" id="PS52035">
    <property type="entry name" value="PEPTIDASE_M14"/>
    <property type="match status" value="1"/>
</dbReference>
<accession>A0A8J2WJU4</accession>
<evidence type="ECO:0000256" key="6">
    <source>
        <dbReference type="ARBA" id="ARBA00022729"/>
    </source>
</evidence>
<dbReference type="GO" id="GO:0005615">
    <property type="term" value="C:extracellular space"/>
    <property type="evidence" value="ECO:0007669"/>
    <property type="project" value="TreeGrafter"/>
</dbReference>
<evidence type="ECO:0000256" key="10">
    <source>
        <dbReference type="ARBA" id="ARBA00023157"/>
    </source>
</evidence>
<feature type="signal peptide" evidence="12">
    <location>
        <begin position="1"/>
        <end position="19"/>
    </location>
</feature>
<dbReference type="PRINTS" id="PR00765">
    <property type="entry name" value="CRBOXYPTASEA"/>
</dbReference>
<dbReference type="PANTHER" id="PTHR11705:SF91">
    <property type="entry name" value="FI01817P-RELATED"/>
    <property type="match status" value="1"/>
</dbReference>
<keyword evidence="9" id="KW-0482">Metalloprotease</keyword>
<dbReference type="GO" id="GO:0006508">
    <property type="term" value="P:proteolysis"/>
    <property type="evidence" value="ECO:0007669"/>
    <property type="project" value="UniProtKB-KW"/>
</dbReference>
<keyword evidence="10" id="KW-1015">Disulfide bond</keyword>
<comment type="cofactor">
    <cofactor evidence="1">
        <name>Zn(2+)</name>
        <dbReference type="ChEBI" id="CHEBI:29105"/>
    </cofactor>
</comment>
<keyword evidence="8" id="KW-0862">Zinc</keyword>
<evidence type="ECO:0000256" key="3">
    <source>
        <dbReference type="ARBA" id="ARBA00022645"/>
    </source>
</evidence>
<feature type="chain" id="PRO_5035176749" description="Peptidase M14 domain-containing protein" evidence="12">
    <location>
        <begin position="20"/>
        <end position="437"/>
    </location>
</feature>
<dbReference type="Gene3D" id="3.40.630.10">
    <property type="entry name" value="Zn peptidases"/>
    <property type="match status" value="1"/>
</dbReference>
<gene>
    <name evidence="14" type="ORF">DGAL_LOCUS10514</name>
</gene>
<dbReference type="Proteomes" id="UP000789390">
    <property type="component" value="Unassembled WGS sequence"/>
</dbReference>
<feature type="active site" description="Proton donor/acceptor" evidence="11">
    <location>
        <position position="400"/>
    </location>
</feature>
<feature type="domain" description="Peptidase M14" evidence="13">
    <location>
        <begin position="135"/>
        <end position="431"/>
    </location>
</feature>
<evidence type="ECO:0000256" key="7">
    <source>
        <dbReference type="ARBA" id="ARBA00022801"/>
    </source>
</evidence>
<keyword evidence="6 12" id="KW-0732">Signal</keyword>